<dbReference type="InterPro" id="IPR036957">
    <property type="entry name" value="Znf_PARP_sf"/>
</dbReference>
<dbReference type="Gene3D" id="3.30.1740.10">
    <property type="entry name" value="Zinc finger, PARP-type"/>
    <property type="match status" value="1"/>
</dbReference>
<feature type="compositionally biased region" description="Polar residues" evidence="6">
    <location>
        <begin position="119"/>
        <end position="129"/>
    </location>
</feature>
<dbReference type="GO" id="GO:0003677">
    <property type="term" value="F:DNA binding"/>
    <property type="evidence" value="ECO:0007669"/>
    <property type="project" value="InterPro"/>
</dbReference>
<dbReference type="SUPFAM" id="SSF57716">
    <property type="entry name" value="Glucocorticoid receptor-like (DNA-binding domain)"/>
    <property type="match status" value="1"/>
</dbReference>
<evidence type="ECO:0008006" key="10">
    <source>
        <dbReference type="Google" id="ProtNLM"/>
    </source>
</evidence>
<evidence type="ECO:0000313" key="9">
    <source>
        <dbReference type="EMBL" id="CEM41315.1"/>
    </source>
</evidence>
<dbReference type="InterPro" id="IPR003034">
    <property type="entry name" value="SAP_dom"/>
</dbReference>
<protein>
    <recommendedName>
        <fullName evidence="10">PARP-type domain-containing protein</fullName>
    </recommendedName>
</protein>
<dbReference type="PhylomeDB" id="A0A0G4HC14"/>
<dbReference type="PROSITE" id="PS50064">
    <property type="entry name" value="ZF_PARP_2"/>
    <property type="match status" value="1"/>
</dbReference>
<keyword evidence="3" id="KW-0863">Zinc-finger</keyword>
<evidence type="ECO:0000259" key="7">
    <source>
        <dbReference type="PROSITE" id="PS50064"/>
    </source>
</evidence>
<dbReference type="EMBL" id="CDMZ01002209">
    <property type="protein sequence ID" value="CEM41315.1"/>
    <property type="molecule type" value="Genomic_DNA"/>
</dbReference>
<comment type="subcellular location">
    <subcellularLocation>
        <location evidence="1">Nucleus</location>
    </subcellularLocation>
</comment>
<feature type="region of interest" description="Disordered" evidence="6">
    <location>
        <begin position="106"/>
        <end position="129"/>
    </location>
</feature>
<dbReference type="Gene3D" id="3.90.640.80">
    <property type="match status" value="1"/>
</dbReference>
<keyword evidence="4" id="KW-0862">Zinc</keyword>
<dbReference type="Pfam" id="PF00645">
    <property type="entry name" value="zf-PARP"/>
    <property type="match status" value="1"/>
</dbReference>
<dbReference type="VEuPathDB" id="CryptoDB:Cvel_25947"/>
<accession>A0A0G4HC14</accession>
<reference evidence="9" key="1">
    <citation type="submission" date="2014-11" db="EMBL/GenBank/DDBJ databases">
        <authorList>
            <person name="Otto D Thomas"/>
            <person name="Naeem Raeece"/>
        </authorList>
    </citation>
    <scope>NUCLEOTIDE SEQUENCE</scope>
</reference>
<feature type="compositionally biased region" description="Low complexity" evidence="6">
    <location>
        <begin position="290"/>
        <end position="299"/>
    </location>
</feature>
<dbReference type="GO" id="GO:0005634">
    <property type="term" value="C:nucleus"/>
    <property type="evidence" value="ECO:0007669"/>
    <property type="project" value="UniProtKB-SubCell"/>
</dbReference>
<feature type="region of interest" description="Disordered" evidence="6">
    <location>
        <begin position="160"/>
        <end position="312"/>
    </location>
</feature>
<evidence type="ECO:0000256" key="3">
    <source>
        <dbReference type="ARBA" id="ARBA00022771"/>
    </source>
</evidence>
<keyword evidence="2" id="KW-0479">Metal-binding</keyword>
<proteinExistence type="predicted"/>
<evidence type="ECO:0000256" key="6">
    <source>
        <dbReference type="SAM" id="MobiDB-lite"/>
    </source>
</evidence>
<feature type="compositionally biased region" description="Polar residues" evidence="6">
    <location>
        <begin position="251"/>
        <end position="260"/>
    </location>
</feature>
<evidence type="ECO:0000256" key="5">
    <source>
        <dbReference type="ARBA" id="ARBA00023242"/>
    </source>
</evidence>
<name>A0A0G4HC14_9ALVE</name>
<evidence type="ECO:0000256" key="2">
    <source>
        <dbReference type="ARBA" id="ARBA00022723"/>
    </source>
</evidence>
<feature type="domain" description="SAP" evidence="8">
    <location>
        <begin position="341"/>
        <end position="375"/>
    </location>
</feature>
<dbReference type="SMART" id="SM01336">
    <property type="entry name" value="zf-PARP"/>
    <property type="match status" value="1"/>
</dbReference>
<organism evidence="9">
    <name type="scientific">Chromera velia CCMP2878</name>
    <dbReference type="NCBI Taxonomy" id="1169474"/>
    <lineage>
        <taxon>Eukaryota</taxon>
        <taxon>Sar</taxon>
        <taxon>Alveolata</taxon>
        <taxon>Colpodellida</taxon>
        <taxon>Chromeraceae</taxon>
        <taxon>Chromera</taxon>
    </lineage>
</organism>
<feature type="compositionally biased region" description="Basic and acidic residues" evidence="6">
    <location>
        <begin position="180"/>
        <end position="234"/>
    </location>
</feature>
<evidence type="ECO:0000256" key="4">
    <source>
        <dbReference type="ARBA" id="ARBA00022833"/>
    </source>
</evidence>
<dbReference type="PROSITE" id="PS50800">
    <property type="entry name" value="SAP"/>
    <property type="match status" value="1"/>
</dbReference>
<evidence type="ECO:0000256" key="1">
    <source>
        <dbReference type="ARBA" id="ARBA00004123"/>
    </source>
</evidence>
<feature type="domain" description="PARP-type" evidence="7">
    <location>
        <begin position="5"/>
        <end position="103"/>
    </location>
</feature>
<dbReference type="GO" id="GO:0008270">
    <property type="term" value="F:zinc ion binding"/>
    <property type="evidence" value="ECO:0007669"/>
    <property type="project" value="UniProtKB-KW"/>
</dbReference>
<evidence type="ECO:0000259" key="8">
    <source>
        <dbReference type="PROSITE" id="PS50800"/>
    </source>
</evidence>
<dbReference type="SMART" id="SM01335">
    <property type="entry name" value="PADR1"/>
    <property type="match status" value="1"/>
</dbReference>
<sequence>MPYIFECEPAKSGRSCCRFCEFPIEKDTLRIGAKADIPEEEAVTGNLHALLATHWYHPNCFPRFRKKQQWYIENMPAASGFSGFHELSQANREMVKQVVRHCKGEAHADDPPLAEPNAKNPSGPFSSGFDSIEEQRMREQRKEESFKQIGAAWEALDKDNHQQQENAWEGAVSSVGPAEGKSEREREKEAYMEEKERRERERRAAREKEKENEIAKEREKEKEQTRAKLLEKIRSKQQPSTTGGPAIGTAMRQSEATTRPPSVAVFTDKKRTLPTPSTEASKRTKVLSPHAHQQQQQHAGQGGGQTAKPIVPTASFYPPGALPGSRLGEIRRAIASLQSHSPPLTVTELKERLSKNHMSLSGSREELLERVAEGTVLGALPSCPRCKKGCLKWHRKLNRWVCEGSADDGGSPVMCMGRLDYAAVVRVPWKK</sequence>
<gene>
    <name evidence="9" type="ORF">Cvel_25947</name>
</gene>
<keyword evidence="5" id="KW-0539">Nucleus</keyword>
<dbReference type="AlphaFoldDB" id="A0A0G4HC14"/>
<dbReference type="InterPro" id="IPR001510">
    <property type="entry name" value="Znf_PARP"/>
</dbReference>